<sequence>MYKYDVYRYVRSKINNQPSDDEMNKPSSIKGLISKYTKRGSGLEPKSSAELDGLKDMTEKVLPTPRPDWSAYSSNPSGTSGSTSTSSTGTSGSTSTPDNRSPVDFVVGKQQSEPFDFTDSEE</sequence>
<feature type="compositionally biased region" description="Basic and acidic residues" evidence="1">
    <location>
        <begin position="47"/>
        <end position="59"/>
    </location>
</feature>
<organism evidence="2">
    <name type="scientific">Monilinia fructicola</name>
    <name type="common">Brown rot fungus</name>
    <name type="synonym">Ciboria fructicola</name>
    <dbReference type="NCBI Taxonomy" id="38448"/>
    <lineage>
        <taxon>Eukaryota</taxon>
        <taxon>Fungi</taxon>
        <taxon>Dikarya</taxon>
        <taxon>Ascomycota</taxon>
        <taxon>Pezizomycotina</taxon>
        <taxon>Leotiomycetes</taxon>
        <taxon>Helotiales</taxon>
        <taxon>Sclerotiniaceae</taxon>
        <taxon>Monilinia</taxon>
    </lineage>
</organism>
<gene>
    <name evidence="2" type="primary">orf122</name>
</gene>
<dbReference type="GeneID" id="65324728"/>
<dbReference type="EMBL" id="MT005827">
    <property type="protein sequence ID" value="QRF72263.1"/>
    <property type="molecule type" value="Genomic_DNA"/>
</dbReference>
<protein>
    <submittedName>
        <fullName evidence="2">Uncharacterized protein</fullName>
    </submittedName>
</protein>
<name>A0A889XQ95_MONFR</name>
<feature type="region of interest" description="Disordered" evidence="1">
    <location>
        <begin position="35"/>
        <end position="122"/>
    </location>
</feature>
<feature type="compositionally biased region" description="Low complexity" evidence="1">
    <location>
        <begin position="77"/>
        <end position="96"/>
    </location>
</feature>
<accession>A0A889XQ95</accession>
<reference evidence="2" key="1">
    <citation type="submission" date="2020-01" db="EMBL/GenBank/DDBJ databases">
        <authorList>
            <person name="Ozkilinc H."/>
            <person name="Yildiz G."/>
        </authorList>
    </citation>
    <scope>NUCLEOTIDE SEQUENCE</scope>
</reference>
<dbReference type="RefSeq" id="YP_010121887.1">
    <property type="nucleotide sequence ID" value="NC_056195.1"/>
</dbReference>
<geneLocation type="mitochondrion" evidence="2"/>
<keyword evidence="2" id="KW-0496">Mitochondrion</keyword>
<evidence type="ECO:0000313" key="2">
    <source>
        <dbReference type="EMBL" id="QRF72263.1"/>
    </source>
</evidence>
<dbReference type="AlphaFoldDB" id="A0A889XQ95"/>
<evidence type="ECO:0000256" key="1">
    <source>
        <dbReference type="SAM" id="MobiDB-lite"/>
    </source>
</evidence>
<proteinExistence type="predicted"/>